<reference evidence="3" key="1">
    <citation type="submission" date="2024-02" db="EMBL/GenBank/DDBJ databases">
        <authorList>
            <consortium name="ELIXIR-Norway"/>
            <consortium name="Elixir Norway"/>
        </authorList>
    </citation>
    <scope>NUCLEOTIDE SEQUENCE</scope>
</reference>
<evidence type="ECO:0000313" key="3">
    <source>
        <dbReference type="EMBL" id="CAK9263127.1"/>
    </source>
</evidence>
<feature type="chain" id="PRO_5046727883" description="DUF7866 domain-containing protein" evidence="1">
    <location>
        <begin position="20"/>
        <end position="194"/>
    </location>
</feature>
<accession>A0ABP0WCB2</accession>
<evidence type="ECO:0000313" key="4">
    <source>
        <dbReference type="Proteomes" id="UP001497444"/>
    </source>
</evidence>
<sequence length="194" mass="20854">MAMGVVALVALVAVQLVVTYSLLVGAGRSSTHVLQPDVARTPESMDWHEKGGVKEEQVGSWPGGIMAASAAAAEYSTKEDEQDHNSETGLSVVQVRDEWEIIPSSASGSDVVKLSNGTEVQLFPSSQPHHGHVNETRRKLGDFQQCSPCTCCDRTRSWCIPLVCCYNIQCDLEGLPFGLCSFIPISCTCFGCSS</sequence>
<dbReference type="Pfam" id="PF25268">
    <property type="entry name" value="DUF7866"/>
    <property type="match status" value="1"/>
</dbReference>
<name>A0ABP0WCB2_9BRYO</name>
<evidence type="ECO:0000259" key="2">
    <source>
        <dbReference type="Pfam" id="PF25268"/>
    </source>
</evidence>
<dbReference type="InterPro" id="IPR057188">
    <property type="entry name" value="DUF7866"/>
</dbReference>
<dbReference type="Proteomes" id="UP001497444">
    <property type="component" value="Chromosome 15"/>
</dbReference>
<dbReference type="EMBL" id="OZ020110">
    <property type="protein sequence ID" value="CAK9263127.1"/>
    <property type="molecule type" value="Genomic_DNA"/>
</dbReference>
<proteinExistence type="predicted"/>
<protein>
    <recommendedName>
        <fullName evidence="2">DUF7866 domain-containing protein</fullName>
    </recommendedName>
</protein>
<keyword evidence="4" id="KW-1185">Reference proteome</keyword>
<dbReference type="PANTHER" id="PTHR33786:SF2">
    <property type="entry name" value="UBIQUITIN CARBOXYL-TERMINAL HYDROLASE"/>
    <property type="match status" value="1"/>
</dbReference>
<organism evidence="3 4">
    <name type="scientific">Sphagnum jensenii</name>
    <dbReference type="NCBI Taxonomy" id="128206"/>
    <lineage>
        <taxon>Eukaryota</taxon>
        <taxon>Viridiplantae</taxon>
        <taxon>Streptophyta</taxon>
        <taxon>Embryophyta</taxon>
        <taxon>Bryophyta</taxon>
        <taxon>Sphagnophytina</taxon>
        <taxon>Sphagnopsida</taxon>
        <taxon>Sphagnales</taxon>
        <taxon>Sphagnaceae</taxon>
        <taxon>Sphagnum</taxon>
    </lineage>
</organism>
<keyword evidence="1" id="KW-0732">Signal</keyword>
<feature type="signal peptide" evidence="1">
    <location>
        <begin position="1"/>
        <end position="19"/>
    </location>
</feature>
<dbReference type="PANTHER" id="PTHR33786">
    <property type="entry name" value="UBIQUITIN CARBOXYL-TERMINAL HYDROLASE"/>
    <property type="match status" value="1"/>
</dbReference>
<gene>
    <name evidence="3" type="ORF">CSSPJE1EN1_LOCUS8605</name>
</gene>
<evidence type="ECO:0000256" key="1">
    <source>
        <dbReference type="SAM" id="SignalP"/>
    </source>
</evidence>
<feature type="domain" description="DUF7866" evidence="2">
    <location>
        <begin position="142"/>
        <end position="193"/>
    </location>
</feature>